<feature type="transmembrane region" description="Helical" evidence="14">
    <location>
        <begin position="147"/>
        <end position="166"/>
    </location>
</feature>
<comment type="caution">
    <text evidence="16">The sequence shown here is derived from an EMBL/GenBank/DDBJ whole genome shotgun (WGS) entry which is preliminary data.</text>
</comment>
<feature type="transmembrane region" description="Helical" evidence="14">
    <location>
        <begin position="457"/>
        <end position="483"/>
    </location>
</feature>
<keyword evidence="11" id="KW-0046">Antibiotic resistance</keyword>
<organism evidence="16 17">
    <name type="scientific">Flavobacterium microcysteis</name>
    <dbReference type="NCBI Taxonomy" id="2596891"/>
    <lineage>
        <taxon>Bacteria</taxon>
        <taxon>Pseudomonadati</taxon>
        <taxon>Bacteroidota</taxon>
        <taxon>Flavobacteriia</taxon>
        <taxon>Flavobacteriales</taxon>
        <taxon>Flavobacteriaceae</taxon>
        <taxon>Flavobacterium</taxon>
    </lineage>
</organism>
<dbReference type="GO" id="GO:0005886">
    <property type="term" value="C:plasma membrane"/>
    <property type="evidence" value="ECO:0007669"/>
    <property type="project" value="UniProtKB-SubCell"/>
</dbReference>
<evidence type="ECO:0000256" key="6">
    <source>
        <dbReference type="ARBA" id="ARBA00022679"/>
    </source>
</evidence>
<evidence type="ECO:0000256" key="3">
    <source>
        <dbReference type="ARBA" id="ARBA00012014"/>
    </source>
</evidence>
<dbReference type="GO" id="GO:0050071">
    <property type="term" value="F:phosphatidylglycerol lysyltransferase activity"/>
    <property type="evidence" value="ECO:0007669"/>
    <property type="project" value="UniProtKB-EC"/>
</dbReference>
<evidence type="ECO:0000256" key="14">
    <source>
        <dbReference type="SAM" id="Phobius"/>
    </source>
</evidence>
<keyword evidence="8 14" id="KW-1133">Transmembrane helix</keyword>
<dbReference type="InterPro" id="IPR022791">
    <property type="entry name" value="L-PG_synthase/AglD"/>
</dbReference>
<feature type="transmembrane region" description="Helical" evidence="14">
    <location>
        <begin position="178"/>
        <end position="198"/>
    </location>
</feature>
<name>A0A501QH41_9FLAO</name>
<dbReference type="Proteomes" id="UP000319175">
    <property type="component" value="Unassembled WGS sequence"/>
</dbReference>
<comment type="subcellular location">
    <subcellularLocation>
        <location evidence="1">Cell membrane</location>
        <topology evidence="1">Multi-pass membrane protein</topology>
    </subcellularLocation>
</comment>
<evidence type="ECO:0000256" key="12">
    <source>
        <dbReference type="ARBA" id="ARBA00031899"/>
    </source>
</evidence>
<evidence type="ECO:0000256" key="5">
    <source>
        <dbReference type="ARBA" id="ARBA00022475"/>
    </source>
</evidence>
<feature type="transmembrane region" description="Helical" evidence="14">
    <location>
        <begin position="111"/>
        <end position="127"/>
    </location>
</feature>
<dbReference type="Pfam" id="PF09924">
    <property type="entry name" value="LPG_synthase_C"/>
    <property type="match status" value="1"/>
</dbReference>
<evidence type="ECO:0000256" key="11">
    <source>
        <dbReference type="ARBA" id="ARBA00023251"/>
    </source>
</evidence>
<evidence type="ECO:0000256" key="9">
    <source>
        <dbReference type="ARBA" id="ARBA00023098"/>
    </source>
</evidence>
<sequence length="874" mass="99764">MKFKTPLNFKAVFTKKMQFPFYKENRKIITQSVIGVFFIGLGIWFVKHEKTEIFQIKHTLGTASLQWVCLGIFITLIYFILQGLMYVASFAAVNAKIAVKDGVVLFLKRNFISVFLPAGGISSLAFFTKKIEEKGNNKTQIHLASSIYAFIGLISVVLFAIPVFLYAFIKNTIGSEDWAALVLISLFLVSIIKAYQSIIKKGALYRMILKWFPKTEVFISELEINKINKKKFLLALWYSILIEFVGISHLYIAMLALNFQPSLMAALMGYIISVIFLILSPFMRGLGAVEISMSYILIRYGFKNPDAIAITFLYRFLEFWTPLLAGIVVFLSKINKILIRIVPALLLFTLGIINIISALTPAISNRLAHLKNYLPLEAIHVSNYLVFTAGLFLLVTASFMIKGLRMAWWFALSLSLISLLGHITKAIDYEEAIVALIVISVLIATRKEYYIKTNPKLSLLGLETAALSILAVIIYGSIGFYFLDKKHFGIDFSTFQSIRYTLQNYFLIGSTDLIPLDRFADHFLLSIKISGFLSIAFLVYTLITPYIYKNTTTNEEKELAEELVEKHGNSALDYFKTYFDKQLFISKSKMAFIAYKLAGNYAVVLENPVAQNEEEMKNCILEFDRFCYEIGLKSIFYRVLEKDLELYQSLHKKYFFLGQEGIVNLTGFSLEGSSKKSLRNALNKITEGGFKAVIYQPPIHNEILQRVETVSSEWLKETERKEIVFSQGLFSIEELKHQIIITVEDKESKIVAFLNIIPDSKQGEATYDLIRKTTDAPNGILDFIMIALFDYLKSQNYTAVNLGLAPMSGIETPKTIQDKSMKYAYEKIRSFSHYKGLRNFKEKFSPVWYNQYVIFSDDYDLIQIPRILSKVIKP</sequence>
<feature type="transmembrane region" description="Helical" evidence="14">
    <location>
        <begin position="523"/>
        <end position="548"/>
    </location>
</feature>
<dbReference type="RefSeq" id="WP_139999462.1">
    <property type="nucleotide sequence ID" value="NZ_VFJE01000051.1"/>
</dbReference>
<evidence type="ECO:0000256" key="2">
    <source>
        <dbReference type="ARBA" id="ARBA00008627"/>
    </source>
</evidence>
<keyword evidence="5" id="KW-1003">Cell membrane</keyword>
<keyword evidence="10 14" id="KW-0472">Membrane</keyword>
<comment type="catalytic activity">
    <reaction evidence="13">
        <text>L-lysyl-tRNA(Lys) + a 1,2-diacyl-sn-glycero-3-phospho-(1'-sn-glycerol) = a 1,2-diacyl-sn-glycero-3-phospho-1'-(3'-O-L-lysyl)-sn-glycerol + tRNA(Lys)</text>
        <dbReference type="Rhea" id="RHEA:10668"/>
        <dbReference type="Rhea" id="RHEA-COMP:9696"/>
        <dbReference type="Rhea" id="RHEA-COMP:9697"/>
        <dbReference type="ChEBI" id="CHEBI:64716"/>
        <dbReference type="ChEBI" id="CHEBI:75792"/>
        <dbReference type="ChEBI" id="CHEBI:78442"/>
        <dbReference type="ChEBI" id="CHEBI:78529"/>
        <dbReference type="EC" id="2.3.2.3"/>
    </reaction>
</comment>
<dbReference type="GO" id="GO:0046677">
    <property type="term" value="P:response to antibiotic"/>
    <property type="evidence" value="ECO:0007669"/>
    <property type="project" value="UniProtKB-KW"/>
</dbReference>
<dbReference type="EMBL" id="VFJE01000051">
    <property type="protein sequence ID" value="TPD71246.1"/>
    <property type="molecule type" value="Genomic_DNA"/>
</dbReference>
<protein>
    <recommendedName>
        <fullName evidence="4">Phosphatidylglycerol lysyltransferase</fullName>
        <ecNumber evidence="3">2.3.2.3</ecNumber>
    </recommendedName>
    <alternativeName>
        <fullName evidence="12">Lysylphosphatidylglycerol synthase</fullName>
    </alternativeName>
</protein>
<reference evidence="16 17" key="1">
    <citation type="submission" date="2019-06" db="EMBL/GenBank/DDBJ databases">
        <title>Flavobacterium sp. MaA-Y11 from geoumgang.</title>
        <authorList>
            <person name="Jeong S."/>
        </authorList>
    </citation>
    <scope>NUCLEOTIDE SEQUENCE [LARGE SCALE GENOMIC DNA]</scope>
    <source>
        <strain evidence="16 17">MaA-Y11</strain>
    </source>
</reference>
<evidence type="ECO:0000256" key="7">
    <source>
        <dbReference type="ARBA" id="ARBA00022692"/>
    </source>
</evidence>
<dbReference type="InterPro" id="IPR024320">
    <property type="entry name" value="LPG_synthase_C"/>
</dbReference>
<feature type="transmembrane region" description="Helical" evidence="14">
    <location>
        <begin position="308"/>
        <end position="331"/>
    </location>
</feature>
<feature type="transmembrane region" description="Helical" evidence="14">
    <location>
        <begin position="28"/>
        <end position="46"/>
    </location>
</feature>
<dbReference type="OrthoDB" id="145485at2"/>
<dbReference type="PANTHER" id="PTHR34697:SF2">
    <property type="entry name" value="PHOSPHATIDYLGLYCEROL LYSYLTRANSFERASE"/>
    <property type="match status" value="1"/>
</dbReference>
<dbReference type="InterPro" id="IPR051211">
    <property type="entry name" value="PG_lysyltransferase"/>
</dbReference>
<proteinExistence type="inferred from homology"/>
<dbReference type="GO" id="GO:0055091">
    <property type="term" value="P:phospholipid homeostasis"/>
    <property type="evidence" value="ECO:0007669"/>
    <property type="project" value="TreeGrafter"/>
</dbReference>
<comment type="similarity">
    <text evidence="2">Belongs to the LPG synthase family.</text>
</comment>
<evidence type="ECO:0000313" key="16">
    <source>
        <dbReference type="EMBL" id="TPD71246.1"/>
    </source>
</evidence>
<dbReference type="GO" id="GO:0006629">
    <property type="term" value="P:lipid metabolic process"/>
    <property type="evidence" value="ECO:0007669"/>
    <property type="project" value="UniProtKB-KW"/>
</dbReference>
<evidence type="ECO:0000256" key="1">
    <source>
        <dbReference type="ARBA" id="ARBA00004651"/>
    </source>
</evidence>
<feature type="transmembrane region" description="Helical" evidence="14">
    <location>
        <begin position="406"/>
        <end position="423"/>
    </location>
</feature>
<evidence type="ECO:0000259" key="15">
    <source>
        <dbReference type="Pfam" id="PF09924"/>
    </source>
</evidence>
<feature type="transmembrane region" description="Helical" evidence="14">
    <location>
        <begin position="338"/>
        <end position="359"/>
    </location>
</feature>
<evidence type="ECO:0000256" key="8">
    <source>
        <dbReference type="ARBA" id="ARBA00022989"/>
    </source>
</evidence>
<feature type="transmembrane region" description="Helical" evidence="14">
    <location>
        <begin position="67"/>
        <end position="91"/>
    </location>
</feature>
<evidence type="ECO:0000256" key="4">
    <source>
        <dbReference type="ARBA" id="ARBA00021546"/>
    </source>
</evidence>
<gene>
    <name evidence="16" type="ORF">FJA49_04930</name>
</gene>
<evidence type="ECO:0000256" key="13">
    <source>
        <dbReference type="ARBA" id="ARBA00047540"/>
    </source>
</evidence>
<keyword evidence="7 14" id="KW-0812">Transmembrane</keyword>
<dbReference type="InterPro" id="IPR016181">
    <property type="entry name" value="Acyl_CoA_acyltransferase"/>
</dbReference>
<dbReference type="PANTHER" id="PTHR34697">
    <property type="entry name" value="PHOSPHATIDYLGLYCEROL LYSYLTRANSFERASE"/>
    <property type="match status" value="1"/>
</dbReference>
<evidence type="ECO:0000256" key="10">
    <source>
        <dbReference type="ARBA" id="ARBA00023136"/>
    </source>
</evidence>
<keyword evidence="17" id="KW-1185">Reference proteome</keyword>
<evidence type="ECO:0000313" key="17">
    <source>
        <dbReference type="Proteomes" id="UP000319175"/>
    </source>
</evidence>
<accession>A0A501QH41</accession>
<keyword evidence="9" id="KW-0443">Lipid metabolism</keyword>
<feature type="domain" description="Phosphatidylglycerol lysyltransferase C-terminal" evidence="15">
    <location>
        <begin position="563"/>
        <end position="854"/>
    </location>
</feature>
<dbReference type="EC" id="2.3.2.3" evidence="3"/>
<dbReference type="SUPFAM" id="SSF55729">
    <property type="entry name" value="Acyl-CoA N-acyltransferases (Nat)"/>
    <property type="match status" value="1"/>
</dbReference>
<dbReference type="AlphaFoldDB" id="A0A501QH41"/>
<dbReference type="Pfam" id="PF03706">
    <property type="entry name" value="LPG_synthase_TM"/>
    <property type="match status" value="1"/>
</dbReference>
<feature type="transmembrane region" description="Helical" evidence="14">
    <location>
        <begin position="379"/>
        <end position="399"/>
    </location>
</feature>
<feature type="transmembrane region" description="Helical" evidence="14">
    <location>
        <begin position="259"/>
        <end position="279"/>
    </location>
</feature>
<keyword evidence="6" id="KW-0808">Transferase</keyword>
<feature type="transmembrane region" description="Helical" evidence="14">
    <location>
        <begin position="232"/>
        <end position="253"/>
    </location>
</feature>